<dbReference type="Gene3D" id="1.10.1200.10">
    <property type="entry name" value="ACP-like"/>
    <property type="match status" value="1"/>
</dbReference>
<name>A0A0L1MMQ9_PSESX</name>
<sequence>MSFSPKTARTFILSSLENLGVAQDKLQAIDRGAEIYGPQGLLDSIHLVGLITAIGERVDDTAGSSESFFDILDDDLFDNFKDIKRIESLLNGKFSHVSFCS</sequence>
<protein>
    <submittedName>
        <fullName evidence="1">Uncharacterized protein</fullName>
    </submittedName>
</protein>
<accession>A0A0L1MMQ9</accession>
<dbReference type="Proteomes" id="UP000036955">
    <property type="component" value="Unassembled WGS sequence"/>
</dbReference>
<evidence type="ECO:0000313" key="1">
    <source>
        <dbReference type="EMBL" id="KNH29524.1"/>
    </source>
</evidence>
<dbReference type="AlphaFoldDB" id="A0A0L1MMQ9"/>
<dbReference type="EMBL" id="LFQK01000004">
    <property type="protein sequence ID" value="KNH29524.1"/>
    <property type="molecule type" value="Genomic_DNA"/>
</dbReference>
<reference evidence="1 2" key="1">
    <citation type="submission" date="2015-06" db="EMBL/GenBank/DDBJ databases">
        <authorList>
            <person name="Hoefler B.C."/>
            <person name="Straight P.D."/>
        </authorList>
    </citation>
    <scope>NUCLEOTIDE SEQUENCE [LARGE SCALE GENOMIC DNA]</scope>
    <source>
        <strain evidence="1 2">Riq4</strain>
    </source>
</reference>
<gene>
    <name evidence="1" type="ORF">ACS77_02280</name>
</gene>
<dbReference type="OrthoDB" id="7029906at2"/>
<dbReference type="PATRIC" id="fig|317.197.peg.3814"/>
<organism evidence="1 2">
    <name type="scientific">Pseudomonas syringae</name>
    <dbReference type="NCBI Taxonomy" id="317"/>
    <lineage>
        <taxon>Bacteria</taxon>
        <taxon>Pseudomonadati</taxon>
        <taxon>Pseudomonadota</taxon>
        <taxon>Gammaproteobacteria</taxon>
        <taxon>Pseudomonadales</taxon>
        <taxon>Pseudomonadaceae</taxon>
        <taxon>Pseudomonas</taxon>
    </lineage>
</organism>
<dbReference type="InterPro" id="IPR036736">
    <property type="entry name" value="ACP-like_sf"/>
</dbReference>
<proteinExistence type="predicted"/>
<comment type="caution">
    <text evidence="1">The sequence shown here is derived from an EMBL/GenBank/DDBJ whole genome shotgun (WGS) entry which is preliminary data.</text>
</comment>
<evidence type="ECO:0000313" key="2">
    <source>
        <dbReference type="Proteomes" id="UP000036955"/>
    </source>
</evidence>